<keyword evidence="9" id="KW-1185">Reference proteome</keyword>
<dbReference type="GO" id="GO:0016042">
    <property type="term" value="P:lipid catabolic process"/>
    <property type="evidence" value="ECO:0007669"/>
    <property type="project" value="UniProtKB-KW"/>
</dbReference>
<comment type="catalytic activity">
    <reaction evidence="1">
        <text>a 1,2-diacyl-sn-glycero-3-phosphocholine + H2O = a 1,2-diacyl-sn-glycero-3-phosphate + choline + H(+)</text>
        <dbReference type="Rhea" id="RHEA:14445"/>
        <dbReference type="ChEBI" id="CHEBI:15354"/>
        <dbReference type="ChEBI" id="CHEBI:15377"/>
        <dbReference type="ChEBI" id="CHEBI:15378"/>
        <dbReference type="ChEBI" id="CHEBI:57643"/>
        <dbReference type="ChEBI" id="CHEBI:58608"/>
        <dbReference type="EC" id="3.1.4.4"/>
    </reaction>
</comment>
<evidence type="ECO:0000259" key="7">
    <source>
        <dbReference type="PROSITE" id="PS50035"/>
    </source>
</evidence>
<dbReference type="EMBL" id="NXID01000024">
    <property type="protein sequence ID" value="RXK15616.1"/>
    <property type="molecule type" value="Genomic_DNA"/>
</dbReference>
<dbReference type="Proteomes" id="UP000290092">
    <property type="component" value="Unassembled WGS sequence"/>
</dbReference>
<dbReference type="GO" id="GO:0016891">
    <property type="term" value="F:RNA endonuclease activity producing 5'-phosphomonoesters, hydrolytic mechanism"/>
    <property type="evidence" value="ECO:0007669"/>
    <property type="project" value="TreeGrafter"/>
</dbReference>
<protein>
    <recommendedName>
        <fullName evidence="3">phospholipase D</fullName>
        <ecNumber evidence="3">3.1.4.4</ecNumber>
    </recommendedName>
</protein>
<dbReference type="SUPFAM" id="SSF56024">
    <property type="entry name" value="Phospholipase D/nuclease"/>
    <property type="match status" value="1"/>
</dbReference>
<evidence type="ECO:0000256" key="5">
    <source>
        <dbReference type="ARBA" id="ARBA00022963"/>
    </source>
</evidence>
<organism evidence="8 9">
    <name type="scientific">Malaciobacter mytili LMG 24559</name>
    <dbReference type="NCBI Taxonomy" id="1032238"/>
    <lineage>
        <taxon>Bacteria</taxon>
        <taxon>Pseudomonadati</taxon>
        <taxon>Campylobacterota</taxon>
        <taxon>Epsilonproteobacteria</taxon>
        <taxon>Campylobacterales</taxon>
        <taxon>Arcobacteraceae</taxon>
        <taxon>Malaciobacter</taxon>
    </lineage>
</organism>
<keyword evidence="4" id="KW-0378">Hydrolase</keyword>
<dbReference type="InterPro" id="IPR001736">
    <property type="entry name" value="PLipase_D/transphosphatidylase"/>
</dbReference>
<accession>A0AAX2AJH9</accession>
<evidence type="ECO:0000256" key="4">
    <source>
        <dbReference type="ARBA" id="ARBA00022801"/>
    </source>
</evidence>
<feature type="domain" description="PLD phosphodiesterase" evidence="7">
    <location>
        <begin position="102"/>
        <end position="129"/>
    </location>
</feature>
<dbReference type="AlphaFoldDB" id="A0AAX2AJH9"/>
<dbReference type="InterPro" id="IPR051406">
    <property type="entry name" value="PLD_domain"/>
</dbReference>
<reference evidence="8 9" key="1">
    <citation type="submission" date="2017-09" db="EMBL/GenBank/DDBJ databases">
        <title>Genomics of the genus Arcobacter.</title>
        <authorList>
            <person name="Perez-Cataluna A."/>
            <person name="Figueras M.J."/>
            <person name="Salas-Masso N."/>
        </authorList>
    </citation>
    <scope>NUCLEOTIDE SEQUENCE [LARGE SCALE GENOMIC DNA]</scope>
    <source>
        <strain evidence="8 9">CECT 7386</strain>
    </source>
</reference>
<keyword evidence="8" id="KW-0540">Nuclease</keyword>
<dbReference type="GO" id="GO:0006793">
    <property type="term" value="P:phosphorus metabolic process"/>
    <property type="evidence" value="ECO:0007669"/>
    <property type="project" value="UniProtKB-ARBA"/>
</dbReference>
<dbReference type="Gene3D" id="3.30.870.10">
    <property type="entry name" value="Endonuclease Chain A"/>
    <property type="match status" value="1"/>
</dbReference>
<evidence type="ECO:0000256" key="2">
    <source>
        <dbReference type="ARBA" id="ARBA00008664"/>
    </source>
</evidence>
<dbReference type="Pfam" id="PF13091">
    <property type="entry name" value="PLDc_2"/>
    <property type="match status" value="1"/>
</dbReference>
<evidence type="ECO:0000256" key="6">
    <source>
        <dbReference type="ARBA" id="ARBA00023098"/>
    </source>
</evidence>
<evidence type="ECO:0000256" key="1">
    <source>
        <dbReference type="ARBA" id="ARBA00000798"/>
    </source>
</evidence>
<dbReference type="CDD" id="cd09116">
    <property type="entry name" value="PLDc_Nuc_like"/>
    <property type="match status" value="1"/>
</dbReference>
<dbReference type="GO" id="GO:0004630">
    <property type="term" value="F:phospholipase D activity"/>
    <property type="evidence" value="ECO:0007669"/>
    <property type="project" value="UniProtKB-EC"/>
</dbReference>
<dbReference type="PROSITE" id="PS50035">
    <property type="entry name" value="PLD"/>
    <property type="match status" value="1"/>
</dbReference>
<comment type="similarity">
    <text evidence="2">Belongs to the phospholipase D family.</text>
</comment>
<proteinExistence type="inferred from homology"/>
<keyword evidence="6" id="KW-0443">Lipid metabolism</keyword>
<evidence type="ECO:0000313" key="9">
    <source>
        <dbReference type="Proteomes" id="UP000290092"/>
    </source>
</evidence>
<evidence type="ECO:0000313" key="8">
    <source>
        <dbReference type="EMBL" id="RXK15616.1"/>
    </source>
</evidence>
<keyword evidence="8" id="KW-0255">Endonuclease</keyword>
<dbReference type="PANTHER" id="PTHR43856:SF1">
    <property type="entry name" value="MITOCHONDRIAL CARDIOLIPIN HYDROLASE"/>
    <property type="match status" value="1"/>
</dbReference>
<name>A0AAX2AJH9_9BACT</name>
<dbReference type="InterPro" id="IPR025202">
    <property type="entry name" value="PLD-like_dom"/>
</dbReference>
<evidence type="ECO:0000256" key="3">
    <source>
        <dbReference type="ARBA" id="ARBA00012027"/>
    </source>
</evidence>
<dbReference type="EC" id="3.1.4.4" evidence="3"/>
<sequence>MSLRVIVLFFIFFNLSFSSQLYFLPKESKEATNKLITLIEKSSSSIDIAVYNFTYKKLAKALKDRAKKGVKVTVILDKQKVNEEEKTQYKYLKREGINIVLTSNKLHIKMAIFDKKTALFGSANWKKDSFTKDYEILYFTDENKTLDKLNSIFKELEKEN</sequence>
<dbReference type="PANTHER" id="PTHR43856">
    <property type="entry name" value="CARDIOLIPIN HYDROLASE"/>
    <property type="match status" value="1"/>
</dbReference>
<keyword evidence="5" id="KW-0442">Lipid degradation</keyword>
<gene>
    <name evidence="8" type="ORF">CP985_07605</name>
</gene>
<comment type="caution">
    <text evidence="8">The sequence shown here is derived from an EMBL/GenBank/DDBJ whole genome shotgun (WGS) entry which is preliminary data.</text>
</comment>